<dbReference type="RefSeq" id="WP_306038264.1">
    <property type="nucleotide sequence ID" value="NZ_CP132302.1"/>
</dbReference>
<dbReference type="Proteomes" id="UP001234585">
    <property type="component" value="Chromosome"/>
</dbReference>
<organism evidence="1 2">
    <name type="scientific">Shinella sumterensis</name>
    <dbReference type="NCBI Taxonomy" id="1967501"/>
    <lineage>
        <taxon>Bacteria</taxon>
        <taxon>Pseudomonadati</taxon>
        <taxon>Pseudomonadota</taxon>
        <taxon>Alphaproteobacteria</taxon>
        <taxon>Hyphomicrobiales</taxon>
        <taxon>Rhizobiaceae</taxon>
        <taxon>Shinella</taxon>
    </lineage>
</organism>
<name>A0AA50H953_9HYPH</name>
<protein>
    <submittedName>
        <fullName evidence="1">Uncharacterized protein</fullName>
    </submittedName>
</protein>
<reference evidence="1 2" key="1">
    <citation type="submission" date="2023-08" db="EMBL/GenBank/DDBJ databases">
        <title>Pathogen: clinical or host-associated sample.</title>
        <authorList>
            <person name="Hergert J."/>
            <person name="Casey R."/>
            <person name="Wagner J."/>
            <person name="Young E.L."/>
            <person name="Oakeson K.F."/>
        </authorList>
    </citation>
    <scope>NUCLEOTIDE SEQUENCE [LARGE SCALE GENOMIC DNA]</scope>
    <source>
        <strain evidence="1 2">1760953</strain>
    </source>
</reference>
<dbReference type="EMBL" id="CP132302">
    <property type="protein sequence ID" value="WLR98614.1"/>
    <property type="molecule type" value="Genomic_DNA"/>
</dbReference>
<evidence type="ECO:0000313" key="1">
    <source>
        <dbReference type="EMBL" id="WLR98614.1"/>
    </source>
</evidence>
<keyword evidence="2" id="KW-1185">Reference proteome</keyword>
<dbReference type="AlphaFoldDB" id="A0AA50H953"/>
<evidence type="ECO:0000313" key="2">
    <source>
        <dbReference type="Proteomes" id="UP001234585"/>
    </source>
</evidence>
<gene>
    <name evidence="1" type="ORF">Q9313_06175</name>
</gene>
<accession>A0AA50H953</accession>
<proteinExistence type="predicted"/>
<sequence length="168" mass="18452">MLYKDPSGRKGCGFMDGSPVLTPTRIERTPEGRRIRFAEGKRELRQIGDIFCANSETAGLVREAINEKLERDRAAANAFKVVSAAVSSRLRYCFIHVTVASVATGATETLSFTLEAPGYDVQRDGQAEFGRFVDALGLTEIDDSDLLVGRTATFEGAGESRIFRRWPA</sequence>